<evidence type="ECO:0000313" key="2">
    <source>
        <dbReference type="EMBL" id="GBL85144.1"/>
    </source>
</evidence>
<dbReference type="OrthoDB" id="6436576at2759"/>
<evidence type="ECO:0000313" key="3">
    <source>
        <dbReference type="Proteomes" id="UP000499080"/>
    </source>
</evidence>
<dbReference type="Pfam" id="PF18701">
    <property type="entry name" value="DUF5641"/>
    <property type="match status" value="1"/>
</dbReference>
<dbReference type="InterPro" id="IPR040676">
    <property type="entry name" value="DUF5641"/>
</dbReference>
<proteinExistence type="predicted"/>
<evidence type="ECO:0000259" key="1">
    <source>
        <dbReference type="Pfam" id="PF18701"/>
    </source>
</evidence>
<name>A0A4Y2B252_ARAVE</name>
<reference evidence="2 3" key="1">
    <citation type="journal article" date="2019" name="Sci. Rep.">
        <title>Orb-weaving spider Araneus ventricosus genome elucidates the spidroin gene catalogue.</title>
        <authorList>
            <person name="Kono N."/>
            <person name="Nakamura H."/>
            <person name="Ohtoshi R."/>
            <person name="Moran D.A.P."/>
            <person name="Shinohara A."/>
            <person name="Yoshida Y."/>
            <person name="Fujiwara M."/>
            <person name="Mori M."/>
            <person name="Tomita M."/>
            <person name="Arakawa K."/>
        </authorList>
    </citation>
    <scope>NUCLEOTIDE SEQUENCE [LARGE SCALE GENOMIC DNA]</scope>
</reference>
<organism evidence="2 3">
    <name type="scientific">Araneus ventricosus</name>
    <name type="common">Orbweaver spider</name>
    <name type="synonym">Epeira ventricosa</name>
    <dbReference type="NCBI Taxonomy" id="182803"/>
    <lineage>
        <taxon>Eukaryota</taxon>
        <taxon>Metazoa</taxon>
        <taxon>Ecdysozoa</taxon>
        <taxon>Arthropoda</taxon>
        <taxon>Chelicerata</taxon>
        <taxon>Arachnida</taxon>
        <taxon>Araneae</taxon>
        <taxon>Araneomorphae</taxon>
        <taxon>Entelegynae</taxon>
        <taxon>Araneoidea</taxon>
        <taxon>Araneidae</taxon>
        <taxon>Araneus</taxon>
    </lineage>
</organism>
<sequence length="239" mass="27427">MSSEPVPLPPDRVSDCAVLEIVEESRELVPLTPSMFLIENRCSDVTDFEAIDQGHFQNRIRFLSKLLNDLRQRFRREYLGQLVQRNRDKNCVREPRLGEIVLVGDDTKKRLLWPLAKIIELIRGKDGEARTVRVKTQKGCMVRPIQRLFPLEIQSSDPQINMESGEGRDSCVSNPNFKADTLSADAIVKKYTRSGRCIKTPEILDLLNCVSYRFECLIDPQRGENVVQAIKQKSEKELL</sequence>
<accession>A0A4Y2B252</accession>
<dbReference type="EMBL" id="BGPR01000041">
    <property type="protein sequence ID" value="GBL85144.1"/>
    <property type="molecule type" value="Genomic_DNA"/>
</dbReference>
<dbReference type="Proteomes" id="UP000499080">
    <property type="component" value="Unassembled WGS sequence"/>
</dbReference>
<gene>
    <name evidence="2" type="ORF">AVEN_221355_1</name>
</gene>
<protein>
    <recommendedName>
        <fullName evidence="1">DUF5641 domain-containing protein</fullName>
    </recommendedName>
</protein>
<feature type="domain" description="DUF5641" evidence="1">
    <location>
        <begin position="59"/>
        <end position="151"/>
    </location>
</feature>
<keyword evidence="3" id="KW-1185">Reference proteome</keyword>
<dbReference type="AlphaFoldDB" id="A0A4Y2B252"/>
<dbReference type="PANTHER" id="PTHR47331">
    <property type="entry name" value="PHD-TYPE DOMAIN-CONTAINING PROTEIN"/>
    <property type="match status" value="1"/>
</dbReference>
<comment type="caution">
    <text evidence="2">The sequence shown here is derived from an EMBL/GenBank/DDBJ whole genome shotgun (WGS) entry which is preliminary data.</text>
</comment>